<dbReference type="Proteomes" id="UP000247810">
    <property type="component" value="Unassembled WGS sequence"/>
</dbReference>
<dbReference type="GO" id="GO:0016705">
    <property type="term" value="F:oxidoreductase activity, acting on paired donors, with incorporation or reduction of molecular oxygen"/>
    <property type="evidence" value="ECO:0007669"/>
    <property type="project" value="InterPro"/>
</dbReference>
<dbReference type="PRINTS" id="PR00463">
    <property type="entry name" value="EP450I"/>
</dbReference>
<keyword evidence="5" id="KW-0560">Oxidoreductase</keyword>
<evidence type="ECO:0000256" key="6">
    <source>
        <dbReference type="ARBA" id="ARBA00023004"/>
    </source>
</evidence>
<evidence type="ECO:0000256" key="7">
    <source>
        <dbReference type="ARBA" id="ARBA00023033"/>
    </source>
</evidence>
<dbReference type="Pfam" id="PF00067">
    <property type="entry name" value="p450"/>
    <property type="match status" value="1"/>
</dbReference>
<proteinExistence type="inferred from homology"/>
<dbReference type="InterPro" id="IPR036396">
    <property type="entry name" value="Cyt_P450_sf"/>
</dbReference>
<evidence type="ECO:0000256" key="2">
    <source>
        <dbReference type="ARBA" id="ARBA00010617"/>
    </source>
</evidence>
<dbReference type="AlphaFoldDB" id="A0A319DGN0"/>
<comment type="cofactor">
    <cofactor evidence="1 8">
        <name>heme</name>
        <dbReference type="ChEBI" id="CHEBI:30413"/>
    </cofactor>
</comment>
<dbReference type="InterPro" id="IPR001128">
    <property type="entry name" value="Cyt_P450"/>
</dbReference>
<dbReference type="EMBL" id="KZ825836">
    <property type="protein sequence ID" value="PYH96489.1"/>
    <property type="molecule type" value="Genomic_DNA"/>
</dbReference>
<protein>
    <submittedName>
        <fullName evidence="9">Cytochrome P450 CYP4/CYP19/CYP26 subfamily protein</fullName>
    </submittedName>
</protein>
<keyword evidence="4 8" id="KW-0479">Metal-binding</keyword>
<evidence type="ECO:0000256" key="8">
    <source>
        <dbReference type="PIRSR" id="PIRSR602401-1"/>
    </source>
</evidence>
<keyword evidence="10" id="KW-1185">Reference proteome</keyword>
<dbReference type="SUPFAM" id="SSF48264">
    <property type="entry name" value="Cytochrome P450"/>
    <property type="match status" value="1"/>
</dbReference>
<reference evidence="9 10" key="1">
    <citation type="submission" date="2018-02" db="EMBL/GenBank/DDBJ databases">
        <title>The genomes of Aspergillus section Nigri reveals drivers in fungal speciation.</title>
        <authorList>
            <consortium name="DOE Joint Genome Institute"/>
            <person name="Vesth T.C."/>
            <person name="Nybo J."/>
            <person name="Theobald S."/>
            <person name="Brandl J."/>
            <person name="Frisvad J.C."/>
            <person name="Nielsen K.F."/>
            <person name="Lyhne E.K."/>
            <person name="Kogle M.E."/>
            <person name="Kuo A."/>
            <person name="Riley R."/>
            <person name="Clum A."/>
            <person name="Nolan M."/>
            <person name="Lipzen A."/>
            <person name="Salamov A."/>
            <person name="Henrissat B."/>
            <person name="Wiebenga A."/>
            <person name="De vries R.P."/>
            <person name="Grigoriev I.V."/>
            <person name="Mortensen U.H."/>
            <person name="Andersen M.R."/>
            <person name="Baker S.E."/>
        </authorList>
    </citation>
    <scope>NUCLEOTIDE SEQUENCE [LARGE SCALE GENOMIC DNA]</scope>
    <source>
        <strain evidence="9 10">CBS 707.79</strain>
    </source>
</reference>
<dbReference type="OrthoDB" id="4508855at2759"/>
<organism evidence="9 10">
    <name type="scientific">Aspergillus ellipticus CBS 707.79</name>
    <dbReference type="NCBI Taxonomy" id="1448320"/>
    <lineage>
        <taxon>Eukaryota</taxon>
        <taxon>Fungi</taxon>
        <taxon>Dikarya</taxon>
        <taxon>Ascomycota</taxon>
        <taxon>Pezizomycotina</taxon>
        <taxon>Eurotiomycetes</taxon>
        <taxon>Eurotiomycetidae</taxon>
        <taxon>Eurotiales</taxon>
        <taxon>Aspergillaceae</taxon>
        <taxon>Aspergillus</taxon>
        <taxon>Aspergillus subgen. Circumdati</taxon>
    </lineage>
</organism>
<evidence type="ECO:0000256" key="4">
    <source>
        <dbReference type="ARBA" id="ARBA00022723"/>
    </source>
</evidence>
<evidence type="ECO:0000256" key="5">
    <source>
        <dbReference type="ARBA" id="ARBA00023002"/>
    </source>
</evidence>
<name>A0A319DGN0_9EURO</name>
<accession>A0A319DGN0</accession>
<dbReference type="InterPro" id="IPR050121">
    <property type="entry name" value="Cytochrome_P450_monoxygenase"/>
</dbReference>
<dbReference type="GO" id="GO:0020037">
    <property type="term" value="F:heme binding"/>
    <property type="evidence" value="ECO:0007669"/>
    <property type="project" value="InterPro"/>
</dbReference>
<gene>
    <name evidence="9" type="ORF">BO71DRAFT_427921</name>
</gene>
<evidence type="ECO:0000256" key="3">
    <source>
        <dbReference type="ARBA" id="ARBA00022617"/>
    </source>
</evidence>
<dbReference type="PANTHER" id="PTHR24305:SF210">
    <property type="entry name" value="CYTOCHROME P450 MONOOXYGENASE ASQL-RELATED"/>
    <property type="match status" value="1"/>
</dbReference>
<dbReference type="Gene3D" id="1.10.630.10">
    <property type="entry name" value="Cytochrome P450"/>
    <property type="match status" value="1"/>
</dbReference>
<dbReference type="GO" id="GO:0004497">
    <property type="term" value="F:monooxygenase activity"/>
    <property type="evidence" value="ECO:0007669"/>
    <property type="project" value="UniProtKB-KW"/>
</dbReference>
<dbReference type="GO" id="GO:0005506">
    <property type="term" value="F:iron ion binding"/>
    <property type="evidence" value="ECO:0007669"/>
    <property type="project" value="InterPro"/>
</dbReference>
<evidence type="ECO:0000313" key="9">
    <source>
        <dbReference type="EMBL" id="PYH96489.1"/>
    </source>
</evidence>
<feature type="binding site" description="axial binding residue" evidence="8">
    <location>
        <position position="58"/>
    </location>
    <ligand>
        <name>heme</name>
        <dbReference type="ChEBI" id="CHEBI:30413"/>
    </ligand>
    <ligandPart>
        <name>Fe</name>
        <dbReference type="ChEBI" id="CHEBI:18248"/>
    </ligandPart>
</feature>
<keyword evidence="6 8" id="KW-0408">Iron</keyword>
<sequence length="113" mass="13287">MSKTATIVYVSPYAASHSALNFVRPDEFIPERWLGEDPAFDGDHRDASQPFSLGPQNCIGKNLAWHEMRLMVCKLLWHFDFKYTKEEKAWTDQKAFIAWEKRPLMVEVKVRER</sequence>
<dbReference type="VEuPathDB" id="FungiDB:BO71DRAFT_427921"/>
<dbReference type="InterPro" id="IPR002401">
    <property type="entry name" value="Cyt_P450_E_grp-I"/>
</dbReference>
<dbReference type="STRING" id="1448320.A0A319DGN0"/>
<dbReference type="PANTHER" id="PTHR24305">
    <property type="entry name" value="CYTOCHROME P450"/>
    <property type="match status" value="1"/>
</dbReference>
<keyword evidence="3 8" id="KW-0349">Heme</keyword>
<evidence type="ECO:0000256" key="1">
    <source>
        <dbReference type="ARBA" id="ARBA00001971"/>
    </source>
</evidence>
<keyword evidence="7" id="KW-0503">Monooxygenase</keyword>
<evidence type="ECO:0000313" key="10">
    <source>
        <dbReference type="Proteomes" id="UP000247810"/>
    </source>
</evidence>
<comment type="similarity">
    <text evidence="2">Belongs to the cytochrome P450 family.</text>
</comment>